<comment type="caution">
    <text evidence="1">The sequence shown here is derived from an EMBL/GenBank/DDBJ whole genome shotgun (WGS) entry which is preliminary data.</text>
</comment>
<accession>A0A0B0IND9</accession>
<dbReference type="RefSeq" id="WP_034626729.1">
    <property type="nucleotide sequence ID" value="NZ_JRJU01000004.1"/>
</dbReference>
<reference evidence="1 2" key="1">
    <citation type="submission" date="2014-09" db="EMBL/GenBank/DDBJ databases">
        <title>Genome sequencing and annotation of Bacillus Okhensis strain Kh10-101T.</title>
        <authorList>
            <person name="Prakash J.S."/>
        </authorList>
    </citation>
    <scope>NUCLEOTIDE SEQUENCE [LARGE SCALE GENOMIC DNA]</scope>
    <source>
        <strain evidence="2">Kh10-101T</strain>
    </source>
</reference>
<dbReference type="OrthoDB" id="2886852at2"/>
<dbReference type="Proteomes" id="UP000030832">
    <property type="component" value="Unassembled WGS sequence"/>
</dbReference>
<protein>
    <submittedName>
        <fullName evidence="1">Uncharacterized protein</fullName>
    </submittedName>
</protein>
<evidence type="ECO:0000313" key="2">
    <source>
        <dbReference type="Proteomes" id="UP000030832"/>
    </source>
</evidence>
<dbReference type="EMBL" id="JRJU01000004">
    <property type="protein sequence ID" value="KHF41196.1"/>
    <property type="molecule type" value="Genomic_DNA"/>
</dbReference>
<sequence length="64" mass="7276">MFKIFMPDDELIIVRAKEEFRTNGYNVNKGELFNASEKEGVIVNGSFACQIGSPNFEAWFEIIA</sequence>
<proteinExistence type="predicted"/>
<evidence type="ECO:0000313" key="1">
    <source>
        <dbReference type="EMBL" id="KHF41196.1"/>
    </source>
</evidence>
<dbReference type="eggNOG" id="ENOG5030E6X">
    <property type="taxonomic scope" value="Bacteria"/>
</dbReference>
<keyword evidence="2" id="KW-1185">Reference proteome</keyword>
<name>A0A0B0IND9_9BACI</name>
<dbReference type="AlphaFoldDB" id="A0A0B0IND9"/>
<organism evidence="1 2">
    <name type="scientific">Halalkalibacter okhensis</name>
    <dbReference type="NCBI Taxonomy" id="333138"/>
    <lineage>
        <taxon>Bacteria</taxon>
        <taxon>Bacillati</taxon>
        <taxon>Bacillota</taxon>
        <taxon>Bacilli</taxon>
        <taxon>Bacillales</taxon>
        <taxon>Bacillaceae</taxon>
        <taxon>Halalkalibacter</taxon>
    </lineage>
</organism>
<gene>
    <name evidence="1" type="ORF">LQ50_05405</name>
</gene>